<feature type="signal peptide" evidence="8">
    <location>
        <begin position="1"/>
        <end position="24"/>
    </location>
</feature>
<dbReference type="PANTHER" id="PTHR14319">
    <property type="entry name" value="FIVE-SPAN TRANSMEMBRANE PROTEIN M83"/>
    <property type="match status" value="1"/>
</dbReference>
<evidence type="ECO:0000256" key="7">
    <source>
        <dbReference type="SAM" id="Phobius"/>
    </source>
</evidence>
<dbReference type="GO" id="GO:0005886">
    <property type="term" value="C:plasma membrane"/>
    <property type="evidence" value="ECO:0007669"/>
    <property type="project" value="UniProtKB-SubCell"/>
</dbReference>
<evidence type="ECO:0000256" key="1">
    <source>
        <dbReference type="ARBA" id="ARBA00004651"/>
    </source>
</evidence>
<feature type="chain" id="PRO_5024465970" description="EGF-like domain-containing protein" evidence="8">
    <location>
        <begin position="25"/>
        <end position="745"/>
    </location>
</feature>
<feature type="transmembrane region" description="Helical" evidence="7">
    <location>
        <begin position="687"/>
        <end position="704"/>
    </location>
</feature>
<proteinExistence type="inferred from homology"/>
<keyword evidence="6 7" id="KW-0472">Membrane</keyword>
<dbReference type="InterPro" id="IPR021910">
    <property type="entry name" value="NGX6/PGAP6/MYMK"/>
</dbReference>
<dbReference type="PANTHER" id="PTHR14319:SF3">
    <property type="entry name" value="TRANSMEMBRANE PROTEIN-LIKE PROTEIN"/>
    <property type="match status" value="1"/>
</dbReference>
<comment type="similarity">
    <text evidence="2">Belongs to the TMEM8 family.</text>
</comment>
<evidence type="ECO:0000313" key="10">
    <source>
        <dbReference type="EMBL" id="ONK72342.1"/>
    </source>
</evidence>
<accession>A0A5P1F2D7</accession>
<organism evidence="10 11">
    <name type="scientific">Asparagus officinalis</name>
    <name type="common">Garden asparagus</name>
    <dbReference type="NCBI Taxonomy" id="4686"/>
    <lineage>
        <taxon>Eukaryota</taxon>
        <taxon>Viridiplantae</taxon>
        <taxon>Streptophyta</taxon>
        <taxon>Embryophyta</taxon>
        <taxon>Tracheophyta</taxon>
        <taxon>Spermatophyta</taxon>
        <taxon>Magnoliopsida</taxon>
        <taxon>Liliopsida</taxon>
        <taxon>Asparagales</taxon>
        <taxon>Asparagaceae</taxon>
        <taxon>Asparagoideae</taxon>
        <taxon>Asparagus</taxon>
    </lineage>
</organism>
<dbReference type="Proteomes" id="UP000243459">
    <property type="component" value="Chromosome 4"/>
</dbReference>
<name>A0A5P1F2D7_ASPOF</name>
<dbReference type="InterPro" id="IPR000742">
    <property type="entry name" value="EGF"/>
</dbReference>
<dbReference type="AlphaFoldDB" id="A0A5P1F2D7"/>
<evidence type="ECO:0000256" key="2">
    <source>
        <dbReference type="ARBA" id="ARBA00005542"/>
    </source>
</evidence>
<feature type="transmembrane region" description="Helical" evidence="7">
    <location>
        <begin position="664"/>
        <end position="681"/>
    </location>
</feature>
<evidence type="ECO:0000259" key="9">
    <source>
        <dbReference type="PROSITE" id="PS00022"/>
    </source>
</evidence>
<dbReference type="PROSITE" id="PS00022">
    <property type="entry name" value="EGF_1"/>
    <property type="match status" value="1"/>
</dbReference>
<dbReference type="Gramene" id="ONK72342">
    <property type="protein sequence ID" value="ONK72342"/>
    <property type="gene ID" value="A4U43_C04F18410"/>
</dbReference>
<keyword evidence="8" id="KW-0732">Signal</keyword>
<dbReference type="Gene3D" id="2.60.120.260">
    <property type="entry name" value="Galactose-binding domain-like"/>
    <property type="match status" value="1"/>
</dbReference>
<keyword evidence="3" id="KW-1003">Cell membrane</keyword>
<evidence type="ECO:0000256" key="6">
    <source>
        <dbReference type="ARBA" id="ARBA00023136"/>
    </source>
</evidence>
<dbReference type="OMA" id="FSLEWQV"/>
<feature type="domain" description="EGF-like" evidence="9">
    <location>
        <begin position="555"/>
        <end position="566"/>
    </location>
</feature>
<evidence type="ECO:0000256" key="4">
    <source>
        <dbReference type="ARBA" id="ARBA00022692"/>
    </source>
</evidence>
<dbReference type="EMBL" id="CM007384">
    <property type="protein sequence ID" value="ONK72342.1"/>
    <property type="molecule type" value="Genomic_DNA"/>
</dbReference>
<feature type="transmembrane region" description="Helical" evidence="7">
    <location>
        <begin position="640"/>
        <end position="657"/>
    </location>
</feature>
<protein>
    <recommendedName>
        <fullName evidence="9">EGF-like domain-containing protein</fullName>
    </recommendedName>
</protein>
<evidence type="ECO:0000256" key="3">
    <source>
        <dbReference type="ARBA" id="ARBA00022475"/>
    </source>
</evidence>
<evidence type="ECO:0000256" key="8">
    <source>
        <dbReference type="SAM" id="SignalP"/>
    </source>
</evidence>
<keyword evidence="11" id="KW-1185">Reference proteome</keyword>
<sequence>MGSLNPRLLGLFCLWAAGFSLCQCKDQSFLISSFRLSETWLRPYDWQYIRVDVPPWFSSMTLTFVSDIEISKGNIKQIPKSNLPLICLKDGSPPIPDISESYLDSSLSNFLVNGSFGGPQAIRVEQCIPFRKNVTVVLSNEQITSGVWYFGFFNGLGPARTQSKMINRGHAYMFRTNIIVQGCSSSAIWGQYCNQSIDMVTCSQSSTDKPNTTEGKELASNSSIFTEAENIMKCTNPIESSCLGYGEFSFYFLDVVNVASQFTIIATDFKFNQTSSANSSVVFNGIHLMCYARYNAMPLSTLYDYSADISRSPLIVKSPRIGRWYIAIQVVNRKREDTVIEENYPEGNMCFSFEWKVHECLSGKAGLNCSWEAHMLQRVPRRGSNTPSESYYLPIHEGALVEIDHDDFPLDGLLTNSSSQDSAWTYFFLDISQGAAGANMHVQLVSEAKLTYEVYSKHSGLASSDYWDYYVNSRSSINGSTILALNDSSERKINFYILYPKEGLWSFAVKHPPLTHHKQQTTMSINIVGCPKHCSSHGQCHYAVDESGGTFYSYCACDRDHGGFDCSNELVSHSGHVWQSIFLIASNAAAVLPAFLALRQKAFAEWVLFTSSGISSGLYHACDVGTWCALSFHVLQFMDFWLSFMAVVSTFVYMATISETSKRAIHTAVAIITALLAETGATKSRNIGLVIAIGTLGLFVAWLLEFSTSYRQTYCPQQWNLNMNERLRLAYSPSAPMERWQVYDM</sequence>
<keyword evidence="4 7" id="KW-0812">Transmembrane</keyword>
<comment type="subcellular location">
    <subcellularLocation>
        <location evidence="1">Cell membrane</location>
        <topology evidence="1">Multi-pass membrane protein</topology>
    </subcellularLocation>
</comment>
<evidence type="ECO:0000256" key="5">
    <source>
        <dbReference type="ARBA" id="ARBA00022989"/>
    </source>
</evidence>
<reference evidence="11" key="1">
    <citation type="journal article" date="2017" name="Nat. Commun.">
        <title>The asparagus genome sheds light on the origin and evolution of a young Y chromosome.</title>
        <authorList>
            <person name="Harkess A."/>
            <person name="Zhou J."/>
            <person name="Xu C."/>
            <person name="Bowers J.E."/>
            <person name="Van der Hulst R."/>
            <person name="Ayyampalayam S."/>
            <person name="Mercati F."/>
            <person name="Riccardi P."/>
            <person name="McKain M.R."/>
            <person name="Kakrana A."/>
            <person name="Tang H."/>
            <person name="Ray J."/>
            <person name="Groenendijk J."/>
            <person name="Arikit S."/>
            <person name="Mathioni S.M."/>
            <person name="Nakano M."/>
            <person name="Shan H."/>
            <person name="Telgmann-Rauber A."/>
            <person name="Kanno A."/>
            <person name="Yue Z."/>
            <person name="Chen H."/>
            <person name="Li W."/>
            <person name="Chen Y."/>
            <person name="Xu X."/>
            <person name="Zhang Y."/>
            <person name="Luo S."/>
            <person name="Chen H."/>
            <person name="Gao J."/>
            <person name="Mao Z."/>
            <person name="Pires J.C."/>
            <person name="Luo M."/>
            <person name="Kudrna D."/>
            <person name="Wing R.A."/>
            <person name="Meyers B.C."/>
            <person name="Yi K."/>
            <person name="Kong H."/>
            <person name="Lavrijsen P."/>
            <person name="Sunseri F."/>
            <person name="Falavigna A."/>
            <person name="Ye Y."/>
            <person name="Leebens-Mack J.H."/>
            <person name="Chen G."/>
        </authorList>
    </citation>
    <scope>NUCLEOTIDE SEQUENCE [LARGE SCALE GENOMIC DNA]</scope>
    <source>
        <strain evidence="11">cv. DH0086</strain>
    </source>
</reference>
<keyword evidence="5 7" id="KW-1133">Transmembrane helix</keyword>
<dbReference type="Pfam" id="PF12036">
    <property type="entry name" value="DUF3522"/>
    <property type="match status" value="1"/>
</dbReference>
<evidence type="ECO:0000313" key="11">
    <source>
        <dbReference type="Proteomes" id="UP000243459"/>
    </source>
</evidence>
<gene>
    <name evidence="10" type="ORF">A4U43_C04F18410</name>
</gene>